<dbReference type="EMBL" id="JAGVWE010000004">
    <property type="protein sequence ID" value="MBS3063331.1"/>
    <property type="molecule type" value="Genomic_DNA"/>
</dbReference>
<reference evidence="1" key="1">
    <citation type="submission" date="2021-03" db="EMBL/GenBank/DDBJ databases">
        <authorList>
            <person name="Jaffe A."/>
        </authorList>
    </citation>
    <scope>NUCLEOTIDE SEQUENCE</scope>
    <source>
        <strain evidence="1">RIFCSPLOWO2_01_FULL_58_19</strain>
    </source>
</reference>
<name>A0A8T4L8U1_9ARCH</name>
<dbReference type="AlphaFoldDB" id="A0A8T4L8U1"/>
<evidence type="ECO:0000313" key="1">
    <source>
        <dbReference type="EMBL" id="MBS3063331.1"/>
    </source>
</evidence>
<protein>
    <submittedName>
        <fullName evidence="1">Uncharacterized protein</fullName>
    </submittedName>
</protein>
<gene>
    <name evidence="1" type="ORF">J4203_05665</name>
</gene>
<sequence>MDVEDAIVELNQLGTEKLKGFHYPIVAVVAQNSPRGDPEVAGITVSNIDAKPSFSVVRQVLSHAVTQFNVFLKWYHAAPPLFGGLKGGNP</sequence>
<proteinExistence type="predicted"/>
<organism evidence="1 2">
    <name type="scientific">Candidatus Iainarchaeum sp</name>
    <dbReference type="NCBI Taxonomy" id="3101447"/>
    <lineage>
        <taxon>Archaea</taxon>
        <taxon>Candidatus Iainarchaeota</taxon>
        <taxon>Candidatus Iainarchaeia</taxon>
        <taxon>Candidatus Iainarchaeales</taxon>
        <taxon>Candidatus Iainarchaeaceae</taxon>
        <taxon>Candidatus Iainarchaeum</taxon>
    </lineage>
</organism>
<reference evidence="1" key="2">
    <citation type="submission" date="2021-05" db="EMBL/GenBank/DDBJ databases">
        <title>Protein family content uncovers lineage relationships and bacterial pathway maintenance mechanisms in DPANN archaea.</title>
        <authorList>
            <person name="Castelle C.J."/>
            <person name="Meheust R."/>
            <person name="Jaffe A.L."/>
            <person name="Seitz K."/>
            <person name="Gong X."/>
            <person name="Baker B.J."/>
            <person name="Banfield J.F."/>
        </authorList>
    </citation>
    <scope>NUCLEOTIDE SEQUENCE</scope>
    <source>
        <strain evidence="1">RIFCSPLOWO2_01_FULL_58_19</strain>
    </source>
</reference>
<evidence type="ECO:0000313" key="2">
    <source>
        <dbReference type="Proteomes" id="UP000678237"/>
    </source>
</evidence>
<accession>A0A8T4L8U1</accession>
<dbReference type="Proteomes" id="UP000678237">
    <property type="component" value="Unassembled WGS sequence"/>
</dbReference>
<comment type="caution">
    <text evidence="1">The sequence shown here is derived from an EMBL/GenBank/DDBJ whole genome shotgun (WGS) entry which is preliminary data.</text>
</comment>